<protein>
    <submittedName>
        <fullName evidence="2">YceI family protein</fullName>
    </submittedName>
</protein>
<dbReference type="SUPFAM" id="SSF101874">
    <property type="entry name" value="YceI-like"/>
    <property type="match status" value="1"/>
</dbReference>
<dbReference type="InterPro" id="IPR036761">
    <property type="entry name" value="TTHA0802/YceI-like_sf"/>
</dbReference>
<sequence length="217" mass="23890">MNPKASITYLILIIIPLFLGCRGPIKEENIDNAGASTFSSEHGANEEYSIDTKKSVVTWKGSMLIGSDTNTGYVSISEGELIIKNGQLIDGTAEIDMNTIADKRHKSDNELVEHLKSSDFFDVQKFPTSTITAIKVTSINGKNKNVTGNLTIKGITNPVSFPAKIEIKDGIVQMNGKLVIDRTKWNVRYKSGKFFDLLPDQTMSDSIEFTVNIIAKN</sequence>
<evidence type="ECO:0000313" key="2">
    <source>
        <dbReference type="EMBL" id="MCC9019509.1"/>
    </source>
</evidence>
<organism evidence="2 3">
    <name type="scientific">Flavobacterium lipolyticum</name>
    <dbReference type="NCBI Taxonomy" id="2893754"/>
    <lineage>
        <taxon>Bacteria</taxon>
        <taxon>Pseudomonadati</taxon>
        <taxon>Bacteroidota</taxon>
        <taxon>Flavobacteriia</taxon>
        <taxon>Flavobacteriales</taxon>
        <taxon>Flavobacteriaceae</taxon>
        <taxon>Flavobacterium</taxon>
    </lineage>
</organism>
<dbReference type="Pfam" id="PF04264">
    <property type="entry name" value="YceI"/>
    <property type="match status" value="1"/>
</dbReference>
<evidence type="ECO:0000259" key="1">
    <source>
        <dbReference type="SMART" id="SM00867"/>
    </source>
</evidence>
<dbReference type="InterPro" id="IPR007372">
    <property type="entry name" value="Lipid/polyisoprenoid-bd_YceI"/>
</dbReference>
<gene>
    <name evidence="2" type="ORF">LNQ34_17180</name>
</gene>
<dbReference type="SMART" id="SM00867">
    <property type="entry name" value="YceI"/>
    <property type="match status" value="1"/>
</dbReference>
<dbReference type="Gene3D" id="2.40.128.110">
    <property type="entry name" value="Lipid/polyisoprenoid-binding, YceI-like"/>
    <property type="match status" value="1"/>
</dbReference>
<dbReference type="PANTHER" id="PTHR34406">
    <property type="entry name" value="PROTEIN YCEI"/>
    <property type="match status" value="1"/>
</dbReference>
<evidence type="ECO:0000313" key="3">
    <source>
        <dbReference type="Proteomes" id="UP001430700"/>
    </source>
</evidence>
<dbReference type="Proteomes" id="UP001430700">
    <property type="component" value="Unassembled WGS sequence"/>
</dbReference>
<name>A0ABS8M3W3_9FLAO</name>
<feature type="domain" description="Lipid/polyisoprenoid-binding YceI-like" evidence="1">
    <location>
        <begin position="47"/>
        <end position="216"/>
    </location>
</feature>
<dbReference type="PANTHER" id="PTHR34406:SF1">
    <property type="entry name" value="PROTEIN YCEI"/>
    <property type="match status" value="1"/>
</dbReference>
<comment type="caution">
    <text evidence="2">The sequence shown here is derived from an EMBL/GenBank/DDBJ whole genome shotgun (WGS) entry which is preliminary data.</text>
</comment>
<reference evidence="2" key="1">
    <citation type="submission" date="2021-11" db="EMBL/GenBank/DDBJ databases">
        <title>Description of novel Flavobacterium species.</title>
        <authorList>
            <person name="Saticioglu I.B."/>
            <person name="Ay H."/>
            <person name="Altun S."/>
            <person name="Duman M."/>
        </authorList>
    </citation>
    <scope>NUCLEOTIDE SEQUENCE</scope>
    <source>
        <strain evidence="2">F-126</strain>
    </source>
</reference>
<dbReference type="RefSeq" id="WP_230000597.1">
    <property type="nucleotide sequence ID" value="NZ_JAJJMN010000002.1"/>
</dbReference>
<proteinExistence type="predicted"/>
<dbReference type="EMBL" id="JAJJMN010000002">
    <property type="protein sequence ID" value="MCC9019509.1"/>
    <property type="molecule type" value="Genomic_DNA"/>
</dbReference>
<keyword evidence="3" id="KW-1185">Reference proteome</keyword>
<accession>A0ABS8M3W3</accession>
<dbReference type="PROSITE" id="PS51257">
    <property type="entry name" value="PROKAR_LIPOPROTEIN"/>
    <property type="match status" value="1"/>
</dbReference>